<feature type="region of interest" description="Disordered" evidence="1">
    <location>
        <begin position="89"/>
        <end position="116"/>
    </location>
</feature>
<evidence type="ECO:0000256" key="1">
    <source>
        <dbReference type="SAM" id="MobiDB-lite"/>
    </source>
</evidence>
<dbReference type="EMBL" id="BEGY01000029">
    <property type="protein sequence ID" value="GAX78105.1"/>
    <property type="molecule type" value="Genomic_DNA"/>
</dbReference>
<reference evidence="2 3" key="1">
    <citation type="submission" date="2017-08" db="EMBL/GenBank/DDBJ databases">
        <title>Acidophilic green algal genome provides insights into adaptation to an acidic environment.</title>
        <authorList>
            <person name="Hirooka S."/>
            <person name="Hirose Y."/>
            <person name="Kanesaki Y."/>
            <person name="Higuchi S."/>
            <person name="Fujiwara T."/>
            <person name="Onuma R."/>
            <person name="Era A."/>
            <person name="Ohbayashi R."/>
            <person name="Uzuka A."/>
            <person name="Nozaki H."/>
            <person name="Yoshikawa H."/>
            <person name="Miyagishima S.Y."/>
        </authorList>
    </citation>
    <scope>NUCLEOTIDE SEQUENCE [LARGE SCALE GENOMIC DNA]</scope>
    <source>
        <strain evidence="2 3">NIES-2499</strain>
    </source>
</reference>
<sequence>MPVPPDASSLELWRKPVCSFLHAARKVGHPDAAIPLFFLAGVEGNKVGGLDLTGLSSAQRSGASAASAASGSRLQHFNIASQHKQLPSLHGIMTPSHSQHNQSPTSGVSADKPVLCNSPISSSRTLNLEDNNAKPWIPLSTQGLLQKAKQQVHRVPPAAAKSLAVSSHDDDPDWGSNLSAKKWASSKNKRKGPAAVSEPYSAAEHRGTSKRACNKSALARAPPEHEANHEGLTATIRLTAASTAPKDILPELYETTLQDLPPELEGMHVYKELEVNQGVVYFGLTAKTIHKTLLPELADEKWREAHLAQSLHANVQLNHEEVSICSPPATSFSIFSTISPSSSPKHFASTPAAFWLLAQQLGLSPRWLLSNLSSAQLKERCMGVIDMIVTKCKGRTWENYCSKIRDIVKDMVENRDIYYAATPSEYVDKYGELAHSTAGSLHT</sequence>
<name>A0A250X4V0_9CHLO</name>
<keyword evidence="3" id="KW-1185">Reference proteome</keyword>
<dbReference type="AlphaFoldDB" id="A0A250X4V0"/>
<feature type="compositionally biased region" description="Polar residues" evidence="1">
    <location>
        <begin position="95"/>
        <end position="108"/>
    </location>
</feature>
<protein>
    <submittedName>
        <fullName evidence="2">Uncharacterized protein</fullName>
    </submittedName>
</protein>
<evidence type="ECO:0000313" key="3">
    <source>
        <dbReference type="Proteomes" id="UP000232323"/>
    </source>
</evidence>
<comment type="caution">
    <text evidence="2">The sequence shown here is derived from an EMBL/GenBank/DDBJ whole genome shotgun (WGS) entry which is preliminary data.</text>
</comment>
<proteinExistence type="predicted"/>
<evidence type="ECO:0000313" key="2">
    <source>
        <dbReference type="EMBL" id="GAX78105.1"/>
    </source>
</evidence>
<accession>A0A250X4V0</accession>
<organism evidence="2 3">
    <name type="scientific">Chlamydomonas eustigma</name>
    <dbReference type="NCBI Taxonomy" id="1157962"/>
    <lineage>
        <taxon>Eukaryota</taxon>
        <taxon>Viridiplantae</taxon>
        <taxon>Chlorophyta</taxon>
        <taxon>core chlorophytes</taxon>
        <taxon>Chlorophyceae</taxon>
        <taxon>CS clade</taxon>
        <taxon>Chlamydomonadales</taxon>
        <taxon>Chlamydomonadaceae</taxon>
        <taxon>Chlamydomonas</taxon>
    </lineage>
</organism>
<feature type="region of interest" description="Disordered" evidence="1">
    <location>
        <begin position="156"/>
        <end position="231"/>
    </location>
</feature>
<gene>
    <name evidence="2" type="ORF">CEUSTIGMA_g5547.t1</name>
</gene>
<dbReference type="Proteomes" id="UP000232323">
    <property type="component" value="Unassembled WGS sequence"/>
</dbReference>